<comment type="caution">
    <text evidence="1">The sequence shown here is derived from an EMBL/GenBank/DDBJ whole genome shotgun (WGS) entry which is preliminary data.</text>
</comment>
<dbReference type="AlphaFoldDB" id="A0A2V3IN93"/>
<sequence>MPICKLHHNQTSHAHDRAERQCRKAASKARQVFSGNGCRARRPVLRRIVDFPVISLDNVDAFIDFKHSVNLFTNGKLDTAEVQGQPVCSNGRYVISRGKEGDVFEVDATSITDPVGRVLVDLILRCMDNDTESSFKISPVELLGVEKKKLNAAIITPADSSGCRLLPFSAVVRYRNVLVQRKAGAKQLDGRTMESKLRTFLAAKKVHFYRITPRLCCYASENFPKVALRCLGTS</sequence>
<accession>A0A2V3IN93</accession>
<name>A0A2V3IN93_9FLOR</name>
<reference evidence="1 2" key="1">
    <citation type="journal article" date="2018" name="Mol. Biol. Evol.">
        <title>Analysis of the draft genome of the red seaweed Gracilariopsis chorda provides insights into genome size evolution in Rhodophyta.</title>
        <authorList>
            <person name="Lee J."/>
            <person name="Yang E.C."/>
            <person name="Graf L."/>
            <person name="Yang J.H."/>
            <person name="Qiu H."/>
            <person name="Zel Zion U."/>
            <person name="Chan C.X."/>
            <person name="Stephens T.G."/>
            <person name="Weber A.P.M."/>
            <person name="Boo G.H."/>
            <person name="Boo S.M."/>
            <person name="Kim K.M."/>
            <person name="Shin Y."/>
            <person name="Jung M."/>
            <person name="Lee S.J."/>
            <person name="Yim H.S."/>
            <person name="Lee J.H."/>
            <person name="Bhattacharya D."/>
            <person name="Yoon H.S."/>
        </authorList>
    </citation>
    <scope>NUCLEOTIDE SEQUENCE [LARGE SCALE GENOMIC DNA]</scope>
    <source>
        <strain evidence="1 2">SKKU-2015</strain>
        <tissue evidence="1">Whole body</tissue>
    </source>
</reference>
<keyword evidence="2" id="KW-1185">Reference proteome</keyword>
<proteinExistence type="predicted"/>
<gene>
    <name evidence="1" type="ORF">BWQ96_07685</name>
</gene>
<protein>
    <submittedName>
        <fullName evidence="1">Uncharacterized protein</fullName>
    </submittedName>
</protein>
<dbReference type="EMBL" id="NBIV01000157">
    <property type="protein sequence ID" value="PXF42590.1"/>
    <property type="molecule type" value="Genomic_DNA"/>
</dbReference>
<evidence type="ECO:0000313" key="2">
    <source>
        <dbReference type="Proteomes" id="UP000247409"/>
    </source>
</evidence>
<organism evidence="1 2">
    <name type="scientific">Gracilariopsis chorda</name>
    <dbReference type="NCBI Taxonomy" id="448386"/>
    <lineage>
        <taxon>Eukaryota</taxon>
        <taxon>Rhodophyta</taxon>
        <taxon>Florideophyceae</taxon>
        <taxon>Rhodymeniophycidae</taxon>
        <taxon>Gracilariales</taxon>
        <taxon>Gracilariaceae</taxon>
        <taxon>Gracilariopsis</taxon>
    </lineage>
</organism>
<dbReference type="Proteomes" id="UP000247409">
    <property type="component" value="Unassembled WGS sequence"/>
</dbReference>
<evidence type="ECO:0000313" key="1">
    <source>
        <dbReference type="EMBL" id="PXF42590.1"/>
    </source>
</evidence>